<protein>
    <submittedName>
        <fullName evidence="5">H+-ATPase subunit E/Vma4</fullName>
    </submittedName>
</protein>
<keyword evidence="3" id="KW-0406">Ion transport</keyword>
<dbReference type="RefSeq" id="WP_076545075.1">
    <property type="nucleotide sequence ID" value="NZ_FTNC01000011.1"/>
</dbReference>
<dbReference type="SUPFAM" id="SSF160527">
    <property type="entry name" value="V-type ATPase subunit E-like"/>
    <property type="match status" value="1"/>
</dbReference>
<accession>A0A1N6XAX9</accession>
<evidence type="ECO:0000256" key="3">
    <source>
        <dbReference type="ARBA" id="ARBA00023065"/>
    </source>
</evidence>
<organism evidence="5 6">
    <name type="scientific">Halanaerobium kushneri</name>
    <dbReference type="NCBI Taxonomy" id="56779"/>
    <lineage>
        <taxon>Bacteria</taxon>
        <taxon>Bacillati</taxon>
        <taxon>Bacillota</taxon>
        <taxon>Clostridia</taxon>
        <taxon>Halanaerobiales</taxon>
        <taxon>Halanaerobiaceae</taxon>
        <taxon>Halanaerobium</taxon>
    </lineage>
</organism>
<dbReference type="EMBL" id="FTNC01000011">
    <property type="protein sequence ID" value="SIQ99515.1"/>
    <property type="molecule type" value="Genomic_DNA"/>
</dbReference>
<dbReference type="GO" id="GO:0046961">
    <property type="term" value="F:proton-transporting ATPase activity, rotational mechanism"/>
    <property type="evidence" value="ECO:0007669"/>
    <property type="project" value="InterPro"/>
</dbReference>
<feature type="coiled-coil region" evidence="4">
    <location>
        <begin position="15"/>
        <end position="99"/>
    </location>
</feature>
<sequence>MDIAEKIMAIKTEIIDEVKQENNNQIEKKRKELQKRYDNFQEELDNKQKNIINNYENMAEQKREQIISRAILEKKNLKRKKLNDSINNFIQELHEKLDEFTAEKDYCLFIFNSIKAAAKELPDQEFTVLLREKDSEFKSDLEELLEKEMDDYQFEMRLTEKIKSGGFIIKAKNNQQMIENTFAALIDSFREEIAIELKNNILTQK</sequence>
<proteinExistence type="inferred from homology"/>
<gene>
    <name evidence="5" type="ORF">SAMN05421834_11143</name>
</gene>
<comment type="similarity">
    <text evidence="1">Belongs to the V-ATPase E subunit family.</text>
</comment>
<evidence type="ECO:0000313" key="5">
    <source>
        <dbReference type="EMBL" id="SIQ99515.1"/>
    </source>
</evidence>
<keyword evidence="2" id="KW-0813">Transport</keyword>
<reference evidence="6" key="1">
    <citation type="submission" date="2017-01" db="EMBL/GenBank/DDBJ databases">
        <authorList>
            <person name="Varghese N."/>
            <person name="Submissions S."/>
        </authorList>
    </citation>
    <scope>NUCLEOTIDE SEQUENCE [LARGE SCALE GENOMIC DNA]</scope>
    <source>
        <strain evidence="6">ATCC 700103</strain>
    </source>
</reference>
<dbReference type="AlphaFoldDB" id="A0A1N6XAX9"/>
<keyword evidence="6" id="KW-1185">Reference proteome</keyword>
<dbReference type="InterPro" id="IPR038495">
    <property type="entry name" value="ATPase_E_C"/>
</dbReference>
<dbReference type="GO" id="GO:0033178">
    <property type="term" value="C:proton-transporting two-sector ATPase complex, catalytic domain"/>
    <property type="evidence" value="ECO:0007669"/>
    <property type="project" value="InterPro"/>
</dbReference>
<evidence type="ECO:0000313" key="6">
    <source>
        <dbReference type="Proteomes" id="UP000185669"/>
    </source>
</evidence>
<dbReference type="InterPro" id="IPR002842">
    <property type="entry name" value="ATPase_V1_Esu"/>
</dbReference>
<dbReference type="Proteomes" id="UP000185669">
    <property type="component" value="Unassembled WGS sequence"/>
</dbReference>
<evidence type="ECO:0000256" key="2">
    <source>
        <dbReference type="ARBA" id="ARBA00022448"/>
    </source>
</evidence>
<evidence type="ECO:0000256" key="1">
    <source>
        <dbReference type="ARBA" id="ARBA00005901"/>
    </source>
</evidence>
<dbReference type="STRING" id="56779.SAMN05421834_11143"/>
<keyword evidence="4" id="KW-0175">Coiled coil</keyword>
<dbReference type="Pfam" id="PF01991">
    <property type="entry name" value="vATP-synt_E"/>
    <property type="match status" value="1"/>
</dbReference>
<dbReference type="OrthoDB" id="2112701at2"/>
<evidence type="ECO:0000256" key="4">
    <source>
        <dbReference type="SAM" id="Coils"/>
    </source>
</evidence>
<dbReference type="Gene3D" id="3.30.2320.30">
    <property type="entry name" value="ATP synthase, E subunit, C-terminal"/>
    <property type="match status" value="1"/>
</dbReference>
<name>A0A1N6XAX9_9FIRM</name>